<dbReference type="GO" id="GO:0000978">
    <property type="term" value="F:RNA polymerase II cis-regulatory region sequence-specific DNA binding"/>
    <property type="evidence" value="ECO:0007669"/>
    <property type="project" value="TreeGrafter"/>
</dbReference>
<evidence type="ECO:0000256" key="9">
    <source>
        <dbReference type="ARBA" id="ARBA00070444"/>
    </source>
</evidence>
<evidence type="ECO:0000313" key="15">
    <source>
        <dbReference type="Proteomes" id="UP001153737"/>
    </source>
</evidence>
<dbReference type="EMBL" id="OU896710">
    <property type="protein sequence ID" value="CAG9821422.1"/>
    <property type="molecule type" value="Genomic_DNA"/>
</dbReference>
<evidence type="ECO:0000256" key="2">
    <source>
        <dbReference type="ARBA" id="ARBA00022491"/>
    </source>
</evidence>
<dbReference type="AlphaFoldDB" id="A0A9N9X656"/>
<evidence type="ECO:0000256" key="10">
    <source>
        <dbReference type="ARBA" id="ARBA00083368"/>
    </source>
</evidence>
<dbReference type="PROSITE" id="PS50888">
    <property type="entry name" value="BHLH"/>
    <property type="match status" value="1"/>
</dbReference>
<gene>
    <name evidence="14" type="ORF">PHAECO_LOCUS8506</name>
</gene>
<feature type="coiled-coil region" evidence="11">
    <location>
        <begin position="207"/>
        <end position="241"/>
    </location>
</feature>
<keyword evidence="6" id="KW-0539">Nucleus</keyword>
<evidence type="ECO:0000256" key="7">
    <source>
        <dbReference type="ARBA" id="ARBA00057176"/>
    </source>
</evidence>
<dbReference type="PANTHER" id="PTHR11969:SF99">
    <property type="entry name" value="MAX-BINDING PROTEIN MNT"/>
    <property type="match status" value="1"/>
</dbReference>
<dbReference type="Gene3D" id="4.10.280.10">
    <property type="entry name" value="Helix-loop-helix DNA-binding domain"/>
    <property type="match status" value="1"/>
</dbReference>
<feature type="compositionally biased region" description="Basic residues" evidence="12">
    <location>
        <begin position="349"/>
        <end position="377"/>
    </location>
</feature>
<evidence type="ECO:0000256" key="3">
    <source>
        <dbReference type="ARBA" id="ARBA00023015"/>
    </source>
</evidence>
<dbReference type="SUPFAM" id="SSF47459">
    <property type="entry name" value="HLH, helix-loop-helix DNA-binding domain"/>
    <property type="match status" value="1"/>
</dbReference>
<proteinExistence type="predicted"/>
<comment type="subunit">
    <text evidence="8">Efficient DNA binding requires dimerization with another bHLH protein. Binds DNA as a homodimer or a heterodimer with MAX.</text>
</comment>
<feature type="domain" description="BHLH" evidence="13">
    <location>
        <begin position="158"/>
        <end position="210"/>
    </location>
</feature>
<keyword evidence="5" id="KW-0804">Transcription</keyword>
<name>A0A9N9X656_PHACE</name>
<evidence type="ECO:0000256" key="5">
    <source>
        <dbReference type="ARBA" id="ARBA00023163"/>
    </source>
</evidence>
<feature type="region of interest" description="Disordered" evidence="12">
    <location>
        <begin position="37"/>
        <end position="71"/>
    </location>
</feature>
<evidence type="ECO:0000259" key="13">
    <source>
        <dbReference type="PROSITE" id="PS50888"/>
    </source>
</evidence>
<evidence type="ECO:0000256" key="4">
    <source>
        <dbReference type="ARBA" id="ARBA00023125"/>
    </source>
</evidence>
<keyword evidence="11" id="KW-0175">Coiled coil</keyword>
<evidence type="ECO:0000256" key="1">
    <source>
        <dbReference type="ARBA" id="ARBA00004123"/>
    </source>
</evidence>
<dbReference type="InterPro" id="IPR036638">
    <property type="entry name" value="HLH_DNA-bd_sf"/>
</dbReference>
<keyword evidence="2" id="KW-0678">Repressor</keyword>
<evidence type="ECO:0000256" key="11">
    <source>
        <dbReference type="SAM" id="Coils"/>
    </source>
</evidence>
<comment type="function">
    <text evidence="7">Binds DNA as a heterodimer with MAX and represses transcription. Binds to the canonical E box sequence 5'-CACGTG-3' and, with higher affinity, to 5'-CACGCG-3'.</text>
</comment>
<dbReference type="Pfam" id="PF00010">
    <property type="entry name" value="HLH"/>
    <property type="match status" value="1"/>
</dbReference>
<keyword evidence="4" id="KW-0238">DNA-binding</keyword>
<evidence type="ECO:0000256" key="8">
    <source>
        <dbReference type="ARBA" id="ARBA00062701"/>
    </source>
</evidence>
<evidence type="ECO:0000313" key="14">
    <source>
        <dbReference type="EMBL" id="CAG9821422.1"/>
    </source>
</evidence>
<dbReference type="FunFam" id="4.10.280.10:FF:000034">
    <property type="entry name" value="MAX network transcriptional repressor"/>
    <property type="match status" value="1"/>
</dbReference>
<reference evidence="14" key="2">
    <citation type="submission" date="2022-10" db="EMBL/GenBank/DDBJ databases">
        <authorList>
            <consortium name="ENA_rothamsted_submissions"/>
            <consortium name="culmorum"/>
            <person name="King R."/>
        </authorList>
    </citation>
    <scope>NUCLEOTIDE SEQUENCE</scope>
</reference>
<protein>
    <recommendedName>
        <fullName evidence="9">Max-binding protein MNT</fullName>
    </recommendedName>
    <alternativeName>
        <fullName evidence="10">Myc antagonist MNT</fullName>
    </alternativeName>
</protein>
<feature type="region of interest" description="Disordered" evidence="12">
    <location>
        <begin position="330"/>
        <end position="401"/>
    </location>
</feature>
<evidence type="ECO:0000256" key="12">
    <source>
        <dbReference type="SAM" id="MobiDB-lite"/>
    </source>
</evidence>
<comment type="subcellular location">
    <subcellularLocation>
        <location evidence="1">Nucleus</location>
    </subcellularLocation>
</comment>
<dbReference type="GO" id="GO:0000981">
    <property type="term" value="F:DNA-binding transcription factor activity, RNA polymerase II-specific"/>
    <property type="evidence" value="ECO:0007669"/>
    <property type="project" value="TreeGrafter"/>
</dbReference>
<dbReference type="InterPro" id="IPR011598">
    <property type="entry name" value="bHLH_dom"/>
</dbReference>
<dbReference type="Proteomes" id="UP001153737">
    <property type="component" value="Chromosome 4"/>
</dbReference>
<dbReference type="PANTHER" id="PTHR11969">
    <property type="entry name" value="MAX DIMERIZATION, MAD"/>
    <property type="match status" value="1"/>
</dbReference>
<keyword evidence="15" id="KW-1185">Reference proteome</keyword>
<dbReference type="OrthoDB" id="5981879at2759"/>
<sequence>MSSLSTLLEAAKFLELQEQHHQQSRETVAETLVTMKPAPPAHTRSPPAHTRSPPTPSDQLHPKTDAASPQTVVISSSNSIGHQAIIQGPIAFTSTSPAQFAKKIEQDMQVSSTTTVSQQLPRRILHNSFDIRNPLVVDESAGCDSNKRKQPPMVFRAGTREVHNKLEKHRRAHLKECFDVLKKQLPASQDEKKTSNLSILHSALRYIQTLKRKERELEHEMERLAREKITSQQRLAVLKKEISSRYDNVDFSKLLPEMASPSPSSSLSHHESASAGEFNEGVCVGVGVGVDMGVGVPSGPVIDKVAIPILAKAGMPMVKHHLTTLKEVSTATSPNHLPLGPPDVVPRQPRPRPPKGPRAQRPRRPRAPRLHALHRRPPSPPPTDQRQGGTPRAVPRQAGGGGQYRFAEAELVVKCWGNYRGKGVKVRRRRGYLRKVQNDEFAVAKVI</sequence>
<dbReference type="CDD" id="cd11402">
    <property type="entry name" value="bHLHzip_Mnt"/>
    <property type="match status" value="1"/>
</dbReference>
<accession>A0A9N9X656</accession>
<dbReference type="SMART" id="SM00353">
    <property type="entry name" value="HLH"/>
    <property type="match status" value="1"/>
</dbReference>
<reference evidence="14" key="1">
    <citation type="submission" date="2022-01" db="EMBL/GenBank/DDBJ databases">
        <authorList>
            <person name="King R."/>
        </authorList>
    </citation>
    <scope>NUCLEOTIDE SEQUENCE</scope>
</reference>
<dbReference type="GO" id="GO:0005634">
    <property type="term" value="C:nucleus"/>
    <property type="evidence" value="ECO:0007669"/>
    <property type="project" value="UniProtKB-SubCell"/>
</dbReference>
<evidence type="ECO:0000256" key="6">
    <source>
        <dbReference type="ARBA" id="ARBA00023242"/>
    </source>
</evidence>
<dbReference type="GO" id="GO:0046983">
    <property type="term" value="F:protein dimerization activity"/>
    <property type="evidence" value="ECO:0007669"/>
    <property type="project" value="InterPro"/>
</dbReference>
<keyword evidence="3" id="KW-0805">Transcription regulation</keyword>
<organism evidence="14 15">
    <name type="scientific">Phaedon cochleariae</name>
    <name type="common">Mustard beetle</name>
    <dbReference type="NCBI Taxonomy" id="80249"/>
    <lineage>
        <taxon>Eukaryota</taxon>
        <taxon>Metazoa</taxon>
        <taxon>Ecdysozoa</taxon>
        <taxon>Arthropoda</taxon>
        <taxon>Hexapoda</taxon>
        <taxon>Insecta</taxon>
        <taxon>Pterygota</taxon>
        <taxon>Neoptera</taxon>
        <taxon>Endopterygota</taxon>
        <taxon>Coleoptera</taxon>
        <taxon>Polyphaga</taxon>
        <taxon>Cucujiformia</taxon>
        <taxon>Chrysomeloidea</taxon>
        <taxon>Chrysomelidae</taxon>
        <taxon>Chrysomelinae</taxon>
        <taxon>Chrysomelini</taxon>
        <taxon>Phaedon</taxon>
    </lineage>
</organism>